<evidence type="ECO:0000313" key="4">
    <source>
        <dbReference type="Proteomes" id="UP001165082"/>
    </source>
</evidence>
<dbReference type="PROSITE" id="PS01159">
    <property type="entry name" value="WW_DOMAIN_1"/>
    <property type="match status" value="1"/>
</dbReference>
<dbReference type="Pfam" id="PF00397">
    <property type="entry name" value="WW"/>
    <property type="match status" value="1"/>
</dbReference>
<dbReference type="AlphaFoldDB" id="A0A9W6Z5M5"/>
<protein>
    <recommendedName>
        <fullName evidence="2">WW domain-containing protein</fullName>
    </recommendedName>
</protein>
<dbReference type="InterPro" id="IPR036020">
    <property type="entry name" value="WW_dom_sf"/>
</dbReference>
<organism evidence="3 4">
    <name type="scientific">Triparma retinervis</name>
    <dbReference type="NCBI Taxonomy" id="2557542"/>
    <lineage>
        <taxon>Eukaryota</taxon>
        <taxon>Sar</taxon>
        <taxon>Stramenopiles</taxon>
        <taxon>Ochrophyta</taxon>
        <taxon>Bolidophyceae</taxon>
        <taxon>Parmales</taxon>
        <taxon>Triparmaceae</taxon>
        <taxon>Triparma</taxon>
    </lineage>
</organism>
<feature type="domain" description="WW" evidence="2">
    <location>
        <begin position="9"/>
        <end position="36"/>
    </location>
</feature>
<dbReference type="SMART" id="SM00456">
    <property type="entry name" value="WW"/>
    <property type="match status" value="1"/>
</dbReference>
<dbReference type="OrthoDB" id="10255185at2759"/>
<dbReference type="Gene3D" id="2.20.70.10">
    <property type="match status" value="1"/>
</dbReference>
<dbReference type="PROSITE" id="PS50020">
    <property type="entry name" value="WW_DOMAIN_2"/>
    <property type="match status" value="1"/>
</dbReference>
<gene>
    <name evidence="3" type="ORF">TrRE_jg13394</name>
</gene>
<feature type="region of interest" description="Disordered" evidence="1">
    <location>
        <begin position="1"/>
        <end position="181"/>
    </location>
</feature>
<evidence type="ECO:0000256" key="1">
    <source>
        <dbReference type="SAM" id="MobiDB-lite"/>
    </source>
</evidence>
<feature type="compositionally biased region" description="Low complexity" evidence="1">
    <location>
        <begin position="82"/>
        <end position="104"/>
    </location>
</feature>
<dbReference type="SUPFAM" id="SSF51045">
    <property type="entry name" value="WW domain"/>
    <property type="match status" value="1"/>
</dbReference>
<feature type="compositionally biased region" description="Basic and acidic residues" evidence="1">
    <location>
        <begin position="50"/>
        <end position="61"/>
    </location>
</feature>
<dbReference type="Proteomes" id="UP001165082">
    <property type="component" value="Unassembled WGS sequence"/>
</dbReference>
<dbReference type="InterPro" id="IPR001202">
    <property type="entry name" value="WW_dom"/>
</dbReference>
<comment type="caution">
    <text evidence="3">The sequence shown here is derived from an EMBL/GenBank/DDBJ whole genome shotgun (WGS) entry which is preliminary data.</text>
</comment>
<accession>A0A9W6Z5M5</accession>
<feature type="non-terminal residue" evidence="3">
    <location>
        <position position="220"/>
    </location>
</feature>
<reference evidence="3" key="1">
    <citation type="submission" date="2022-07" db="EMBL/GenBank/DDBJ databases">
        <title>Genome analysis of Parmales, a sister group of diatoms, reveals the evolutionary specialization of diatoms from phago-mixotrophs to photoautotrophs.</title>
        <authorList>
            <person name="Ban H."/>
            <person name="Sato S."/>
            <person name="Yoshikawa S."/>
            <person name="Kazumasa Y."/>
            <person name="Nakamura Y."/>
            <person name="Ichinomiya M."/>
            <person name="Saitoh K."/>
            <person name="Sato N."/>
            <person name="Blanc-Mathieu R."/>
            <person name="Endo H."/>
            <person name="Kuwata A."/>
            <person name="Ogata H."/>
        </authorList>
    </citation>
    <scope>NUCLEOTIDE SEQUENCE</scope>
</reference>
<evidence type="ECO:0000259" key="2">
    <source>
        <dbReference type="PROSITE" id="PS50020"/>
    </source>
</evidence>
<name>A0A9W6Z5M5_9STRA</name>
<evidence type="ECO:0000313" key="3">
    <source>
        <dbReference type="EMBL" id="GMH46201.1"/>
    </source>
</evidence>
<feature type="compositionally biased region" description="Basic and acidic residues" evidence="1">
    <location>
        <begin position="108"/>
        <end position="124"/>
    </location>
</feature>
<feature type="compositionally biased region" description="Low complexity" evidence="1">
    <location>
        <begin position="62"/>
        <end position="74"/>
    </location>
</feature>
<sequence>MMADSIDEWKATQTSAKQTYYYNRRTRETSWKRPPGLFAGQGGRMFAPRKSTEETVDKNSKDSSSSNNNNGSKSATANENVSSSTSNDTSKKPSSSSSSRSSRNMPTKRVEGEGVEGIDEKGVTTEEDQDGGGGGSKNRAERFEARKRKRATEEDEDESGGGSKKRAGVPIGKKGRGKGKKGAIEQVFTPIDVPANDSRRIVVGFPIPESWSASTSTLGT</sequence>
<dbReference type="CDD" id="cd00201">
    <property type="entry name" value="WW"/>
    <property type="match status" value="1"/>
</dbReference>
<keyword evidence="4" id="KW-1185">Reference proteome</keyword>
<feature type="compositionally biased region" description="Polar residues" evidence="1">
    <location>
        <begin position="11"/>
        <end position="21"/>
    </location>
</feature>
<feature type="compositionally biased region" description="Basic residues" evidence="1">
    <location>
        <begin position="163"/>
        <end position="181"/>
    </location>
</feature>
<proteinExistence type="predicted"/>
<dbReference type="EMBL" id="BRXZ01005502">
    <property type="protein sequence ID" value="GMH46201.1"/>
    <property type="molecule type" value="Genomic_DNA"/>
</dbReference>